<dbReference type="EMBL" id="LNYI01000033">
    <property type="protein sequence ID" value="KTD20989.1"/>
    <property type="molecule type" value="Genomic_DNA"/>
</dbReference>
<keyword evidence="5" id="KW-0046">Antibiotic resistance</keyword>
<dbReference type="Pfam" id="PF02522">
    <property type="entry name" value="Antibiotic_NAT"/>
    <property type="match status" value="1"/>
</dbReference>
<proteinExistence type="inferred from homology"/>
<evidence type="ECO:0000313" key="6">
    <source>
        <dbReference type="EMBL" id="KTD20989.1"/>
    </source>
</evidence>
<dbReference type="PATRIC" id="fig|45067.4.peg.1805"/>
<comment type="similarity">
    <text evidence="1 5">Belongs to the antibiotic N-acetyltransferase family.</text>
</comment>
<reference evidence="6 7" key="1">
    <citation type="submission" date="2015-11" db="EMBL/GenBank/DDBJ databases">
        <title>Genomic analysis of 38 Legionella species identifies large and diverse effector repertoires.</title>
        <authorList>
            <person name="Burstein D."/>
            <person name="Amaro F."/>
            <person name="Zusman T."/>
            <person name="Lifshitz Z."/>
            <person name="Cohen O."/>
            <person name="Gilbert J.A."/>
            <person name="Pupko T."/>
            <person name="Shuman H.A."/>
            <person name="Segal G."/>
        </authorList>
    </citation>
    <scope>NUCLEOTIDE SEQUENCE [LARGE SCALE GENOMIC DNA]</scope>
    <source>
        <strain evidence="6 7">ATCC 49751</strain>
    </source>
</reference>
<dbReference type="AlphaFoldDB" id="A0A0W0VM58"/>
<keyword evidence="4 5" id="KW-0012">Acyltransferase</keyword>
<dbReference type="PANTHER" id="PTHR11104:SF0">
    <property type="entry name" value="SPBETA PROPHAGE-DERIVED AMINOGLYCOSIDE N(3')-ACETYLTRANSFERASE-LIKE PROTEIN YOKD"/>
    <property type="match status" value="1"/>
</dbReference>
<dbReference type="SUPFAM" id="SSF110710">
    <property type="entry name" value="TTHA0583/YokD-like"/>
    <property type="match status" value="1"/>
</dbReference>
<name>A0A0W0VM58_9GAMM</name>
<dbReference type="Proteomes" id="UP000054869">
    <property type="component" value="Unassembled WGS sequence"/>
</dbReference>
<protein>
    <recommendedName>
        <fullName evidence="2 5">Aminoglycoside N(3)-acetyltransferase</fullName>
        <ecNumber evidence="5">2.3.1.-</ecNumber>
    </recommendedName>
</protein>
<evidence type="ECO:0000256" key="2">
    <source>
        <dbReference type="ARBA" id="ARBA00012882"/>
    </source>
</evidence>
<evidence type="ECO:0000256" key="4">
    <source>
        <dbReference type="ARBA" id="ARBA00023315"/>
    </source>
</evidence>
<evidence type="ECO:0000256" key="1">
    <source>
        <dbReference type="ARBA" id="ARBA00006383"/>
    </source>
</evidence>
<dbReference type="InterPro" id="IPR028345">
    <property type="entry name" value="Antibiotic_NAT-like"/>
</dbReference>
<dbReference type="GO" id="GO:0046677">
    <property type="term" value="P:response to antibiotic"/>
    <property type="evidence" value="ECO:0007669"/>
    <property type="project" value="UniProtKB-KW"/>
</dbReference>
<dbReference type="InterPro" id="IPR003679">
    <property type="entry name" value="Amioglycoside_AcTrfase"/>
</dbReference>
<keyword evidence="7" id="KW-1185">Reference proteome</keyword>
<evidence type="ECO:0000256" key="5">
    <source>
        <dbReference type="RuleBase" id="RU365031"/>
    </source>
</evidence>
<evidence type="ECO:0000256" key="3">
    <source>
        <dbReference type="ARBA" id="ARBA00022679"/>
    </source>
</evidence>
<dbReference type="NCBIfam" id="NF033082">
    <property type="entry name" value="AAC_3"/>
    <property type="match status" value="1"/>
</dbReference>
<accession>A0A0W0VM58</accession>
<dbReference type="PANTHER" id="PTHR11104">
    <property type="entry name" value="AMINOGLYCOSIDE N3-ACETYLTRANSFERASE"/>
    <property type="match status" value="1"/>
</dbReference>
<comment type="catalytic activity">
    <reaction evidence="5">
        <text>a 2-deoxystreptamine antibiotic + acetyl-CoA = an N(3)-acetyl-2-deoxystreptamine antibiotic + CoA + H(+)</text>
        <dbReference type="Rhea" id="RHEA:12665"/>
        <dbReference type="ChEBI" id="CHEBI:15378"/>
        <dbReference type="ChEBI" id="CHEBI:57287"/>
        <dbReference type="ChEBI" id="CHEBI:57288"/>
        <dbReference type="ChEBI" id="CHEBI:57921"/>
        <dbReference type="ChEBI" id="CHEBI:77452"/>
        <dbReference type="EC" id="2.3.1.81"/>
    </reaction>
</comment>
<sequence length="295" mass="33258">MPLKIDSELYCLTLGMPNNLLHDWNLNMISTNTLISQLKHLDLQSREVIMVHASMRAIGKVLGGPDQVHQAIMDAISPGGTLMMYVGCEPEYEAVGRGKFTTDEENTIYQYCPAFNSATARASRDYGILAEFFRSWPGVICSSNPGARIAALGDKASWLVANHPLNYGYGSGSPLAKLYENQGKILILESDLDQVTILHYAEHIAPIKEKRIKRFKVPLIKDGQRVWFDIEEYDTSVGIRQWPERFFATIVEKFIEEYRLQAKRIGQAKSYLLDVKSLVDFAVPIFIQAADKYSC</sequence>
<dbReference type="EC" id="2.3.1.-" evidence="5"/>
<comment type="caution">
    <text evidence="6">The sequence shown here is derived from an EMBL/GenBank/DDBJ whole genome shotgun (WGS) entry which is preliminary data.</text>
</comment>
<evidence type="ECO:0000313" key="7">
    <source>
        <dbReference type="Proteomes" id="UP000054869"/>
    </source>
</evidence>
<dbReference type="GO" id="GO:0046353">
    <property type="term" value="F:aminoglycoside 3-N-acetyltransferase activity"/>
    <property type="evidence" value="ECO:0007669"/>
    <property type="project" value="UniProtKB-EC"/>
</dbReference>
<organism evidence="6 7">
    <name type="scientific">Legionella lansingensis</name>
    <dbReference type="NCBI Taxonomy" id="45067"/>
    <lineage>
        <taxon>Bacteria</taxon>
        <taxon>Pseudomonadati</taxon>
        <taxon>Pseudomonadota</taxon>
        <taxon>Gammaproteobacteria</taxon>
        <taxon>Legionellales</taxon>
        <taxon>Legionellaceae</taxon>
        <taxon>Legionella</taxon>
    </lineage>
</organism>
<keyword evidence="3 5" id="KW-0808">Transferase</keyword>
<dbReference type="eggNOG" id="COG2746">
    <property type="taxonomic scope" value="Bacteria"/>
</dbReference>
<gene>
    <name evidence="6" type="primary">yokD</name>
    <name evidence="6" type="ORF">Llan_1719</name>
</gene>